<accession>A0ABY4X6U2</accession>
<keyword evidence="2" id="KW-1185">Reference proteome</keyword>
<organism evidence="1 2">
    <name type="scientific">Sphingomonas morindae</name>
    <dbReference type="NCBI Taxonomy" id="1541170"/>
    <lineage>
        <taxon>Bacteria</taxon>
        <taxon>Pseudomonadati</taxon>
        <taxon>Pseudomonadota</taxon>
        <taxon>Alphaproteobacteria</taxon>
        <taxon>Sphingomonadales</taxon>
        <taxon>Sphingomonadaceae</taxon>
        <taxon>Sphingomonas</taxon>
    </lineage>
</organism>
<sequence>MATSVSGAGLGYSDLVDLALAAEVVAKVTITDAVRLKDADAAGVPPDLMRLYVEGDVTALISGRGGLPAHVSWLAEVKPAQPNHVPKLRKAEFLLFARRVPNRPNMLQLVARGAMLPWSPAIDQRSRAILTDTLARSAPPAITGVGHAFHVPGSIPGEGETQIFLKTADSRPVSLSILRRPGEEPRWSVALGELVDDAAQAPQRDTFLWYRLACGLPETLPDDSVADQSPDDAAAARADYQLVRQKLGGCGRLVTPG</sequence>
<proteinExistence type="predicted"/>
<evidence type="ECO:0000313" key="2">
    <source>
        <dbReference type="Proteomes" id="UP001056937"/>
    </source>
</evidence>
<dbReference type="Proteomes" id="UP001056937">
    <property type="component" value="Chromosome 1"/>
</dbReference>
<protein>
    <submittedName>
        <fullName evidence="1">Uncharacterized protein</fullName>
    </submittedName>
</protein>
<gene>
    <name evidence="1" type="ORF">LHA26_15325</name>
</gene>
<reference evidence="1" key="1">
    <citation type="journal article" date="2022" name="Toxins">
        <title>Genomic Analysis of Sphingopyxis sp. USTB-05 for Biodegrading Cyanobacterial Hepatotoxins.</title>
        <authorList>
            <person name="Liu C."/>
            <person name="Xu Q."/>
            <person name="Zhao Z."/>
            <person name="Zhang H."/>
            <person name="Liu X."/>
            <person name="Yin C."/>
            <person name="Liu Y."/>
            <person name="Yan H."/>
        </authorList>
    </citation>
    <scope>NUCLEOTIDE SEQUENCE</scope>
    <source>
        <strain evidence="1">NBD5</strain>
    </source>
</reference>
<dbReference type="RefSeq" id="WP_252166441.1">
    <property type="nucleotide sequence ID" value="NZ_CP084930.1"/>
</dbReference>
<dbReference type="EMBL" id="CP084930">
    <property type="protein sequence ID" value="USI72633.1"/>
    <property type="molecule type" value="Genomic_DNA"/>
</dbReference>
<evidence type="ECO:0000313" key="1">
    <source>
        <dbReference type="EMBL" id="USI72633.1"/>
    </source>
</evidence>
<name>A0ABY4X6U2_9SPHN</name>